<dbReference type="InterPro" id="IPR018194">
    <property type="entry name" value="Ni-dep_hyd_lsu_Ni_BS"/>
</dbReference>
<feature type="domain" description="NADH-quinone oxidoreductase subunit D" evidence="3">
    <location>
        <begin position="120"/>
        <end position="281"/>
    </location>
</feature>
<keyword evidence="2" id="KW-0460">Magnesium</keyword>
<reference evidence="4 5" key="1">
    <citation type="journal article" date="2010" name="PLoS ONE">
        <title>The glycobiome of the rumen bacterium Butyrivibrio proteoclasticus B316(T) highlights adaptation to a polysaccharide-rich environment.</title>
        <authorList>
            <person name="Kelly W.J."/>
            <person name="Leahy S.C."/>
            <person name="Altermann E."/>
            <person name="Yeoman C.J."/>
            <person name="Dunne J.C."/>
            <person name="Kong Z."/>
            <person name="Pacheco D.M."/>
            <person name="Li D."/>
            <person name="Noel S.J."/>
            <person name="Moon C.D."/>
            <person name="Cookson A.L."/>
            <person name="Attwood G.T."/>
        </authorList>
    </citation>
    <scope>NUCLEOTIDE SEQUENCE [LARGE SCALE GENOMIC DNA]</scope>
    <source>
        <strain evidence="5">ATCC 51982 / DSM 14932 / B316</strain>
    </source>
</reference>
<accession>E0RUV4</accession>
<feature type="binding site" evidence="2">
    <location>
        <position position="68"/>
    </location>
    <ligand>
        <name>Ni(2+)</name>
        <dbReference type="ChEBI" id="CHEBI:49786"/>
    </ligand>
</feature>
<evidence type="ECO:0000256" key="1">
    <source>
        <dbReference type="ARBA" id="ARBA00023002"/>
    </source>
</evidence>
<dbReference type="RefSeq" id="WP_013280799.1">
    <property type="nucleotide sequence ID" value="NC_014387.1"/>
</dbReference>
<evidence type="ECO:0000256" key="2">
    <source>
        <dbReference type="PIRSR" id="PIRSR601501-1"/>
    </source>
</evidence>
<comment type="cofactor">
    <cofactor evidence="2">
        <name>Ni(2+)</name>
        <dbReference type="ChEBI" id="CHEBI:49786"/>
    </cofactor>
</comment>
<evidence type="ECO:0000313" key="4">
    <source>
        <dbReference type="EMBL" id="ADL34145.1"/>
    </source>
</evidence>
<proteinExistence type="predicted"/>
<feature type="binding site" evidence="2">
    <location>
        <position position="46"/>
    </location>
    <ligand>
        <name>Mg(2+)</name>
        <dbReference type="ChEBI" id="CHEBI:18420"/>
    </ligand>
</feature>
<dbReference type="Pfam" id="PF00346">
    <property type="entry name" value="Complex1_49kDa"/>
    <property type="match status" value="2"/>
</dbReference>
<dbReference type="GO" id="GO:0016151">
    <property type="term" value="F:nickel cation binding"/>
    <property type="evidence" value="ECO:0007669"/>
    <property type="project" value="InterPro"/>
</dbReference>
<comment type="cofactor">
    <cofactor evidence="2">
        <name>Fe cation</name>
        <dbReference type="ChEBI" id="CHEBI:24875"/>
    </cofactor>
</comment>
<keyword evidence="5" id="KW-1185">Reference proteome</keyword>
<keyword evidence="2" id="KW-0533">Nickel</keyword>
<dbReference type="Pfam" id="PF00374">
    <property type="entry name" value="NiFeSe_Hases"/>
    <property type="match status" value="1"/>
</dbReference>
<name>E0RUV4_BUTPB</name>
<feature type="binding site" evidence="2">
    <location>
        <position position="65"/>
    </location>
    <ligand>
        <name>Ni(2+)</name>
        <dbReference type="ChEBI" id="CHEBI:49786"/>
    </ligand>
</feature>
<dbReference type="PANTHER" id="PTHR43485:SF1">
    <property type="entry name" value="FORMATE HYDROGENLYASE SUBUNIT 5-RELATED"/>
    <property type="match status" value="1"/>
</dbReference>
<dbReference type="HOGENOM" id="CLU_015134_1_2_9"/>
<dbReference type="SUPFAM" id="SSF56762">
    <property type="entry name" value="HydB/Nqo4-like"/>
    <property type="match status" value="1"/>
</dbReference>
<protein>
    <submittedName>
        <fullName evidence="4">Ech hydrogenase subunit E EchE</fullName>
    </submittedName>
</protein>
<feature type="binding site" evidence="2">
    <location>
        <position position="354"/>
    </location>
    <ligand>
        <name>Ni(2+)</name>
        <dbReference type="ChEBI" id="CHEBI:49786"/>
    </ligand>
</feature>
<dbReference type="Proteomes" id="UP000001299">
    <property type="component" value="Chromosome 1"/>
</dbReference>
<dbReference type="InterPro" id="IPR001501">
    <property type="entry name" value="Ni-dep_hyd_lsu"/>
</dbReference>
<feature type="domain" description="NADH-quinone oxidoreductase subunit D" evidence="3">
    <location>
        <begin position="288"/>
        <end position="360"/>
    </location>
</feature>
<dbReference type="InterPro" id="IPR001135">
    <property type="entry name" value="NADH_Q_OxRdtase_suD"/>
</dbReference>
<evidence type="ECO:0000259" key="3">
    <source>
        <dbReference type="Pfam" id="PF00346"/>
    </source>
</evidence>
<dbReference type="AlphaFoldDB" id="E0RUV4"/>
<dbReference type="eggNOG" id="COG3261">
    <property type="taxonomic scope" value="Bacteria"/>
</dbReference>
<dbReference type="InterPro" id="IPR052197">
    <property type="entry name" value="ComplexI_49kDa-like"/>
</dbReference>
<feature type="binding site" evidence="2">
    <location>
        <position position="321"/>
    </location>
    <ligand>
        <name>Mg(2+)</name>
        <dbReference type="ChEBI" id="CHEBI:18420"/>
    </ligand>
</feature>
<gene>
    <name evidence="4" type="primary">echE</name>
    <name evidence="4" type="ordered locus">bpr_I1408</name>
</gene>
<dbReference type="PANTHER" id="PTHR43485">
    <property type="entry name" value="HYDROGENASE-4 COMPONENT G"/>
    <property type="match status" value="1"/>
</dbReference>
<feature type="binding site" evidence="2">
    <location>
        <position position="357"/>
    </location>
    <ligand>
        <name>Fe cation</name>
        <dbReference type="ChEBI" id="CHEBI:24875"/>
    </ligand>
</feature>
<evidence type="ECO:0000313" key="5">
    <source>
        <dbReference type="Proteomes" id="UP000001299"/>
    </source>
</evidence>
<keyword evidence="1" id="KW-0560">Oxidoreductase</keyword>
<feature type="binding site" evidence="2">
    <location>
        <position position="68"/>
    </location>
    <ligand>
        <name>Fe cation</name>
        <dbReference type="ChEBI" id="CHEBI:24875"/>
    </ligand>
</feature>
<organism evidence="4 5">
    <name type="scientific">Butyrivibrio proteoclasticus (strain ATCC 51982 / DSM 14932 / B316)</name>
    <name type="common">Clostridium proteoclasticum</name>
    <dbReference type="NCBI Taxonomy" id="515622"/>
    <lineage>
        <taxon>Bacteria</taxon>
        <taxon>Bacillati</taxon>
        <taxon>Bacillota</taxon>
        <taxon>Clostridia</taxon>
        <taxon>Lachnospirales</taxon>
        <taxon>Lachnospiraceae</taxon>
        <taxon>Butyrivibrio</taxon>
    </lineage>
</organism>
<dbReference type="GO" id="GO:0051287">
    <property type="term" value="F:NAD binding"/>
    <property type="evidence" value="ECO:0007669"/>
    <property type="project" value="InterPro"/>
</dbReference>
<sequence length="360" mass="40599">MSTRSVIPFGPQHPVLPEPIHLDLVMEDEKVVEAIPSIGFIHRGLEKLVDKKDFNEMVYVAERVCGICSLGHGLGYSEAIEHIMDIDVPTRAKYLRTIWSELSRVHSHLLWLGLLADAFGFESLYMDCWRLREDALDMFEESTGGRVIFSIMKVGGIRRDVSNEMLQDFYKRINKMEEDLKAIAKPFLTDAAVQTRLRGVGYLSAEQADLLGCAGPFLRASGVNRDIRCTGYAAYGDIDFEPIISTEGDSYARTECRIKEIFQAFDIIRQCIDKMPKDGEIDVPVKGMPNGEYMMRIEQPRGEALYYVKANGTKFIDRLRVRTPTFSNLPGLVETLKGCDLADVPILVLTIDPCISCTER</sequence>
<dbReference type="GO" id="GO:0048038">
    <property type="term" value="F:quinone binding"/>
    <property type="evidence" value="ECO:0007669"/>
    <property type="project" value="InterPro"/>
</dbReference>
<dbReference type="KEGG" id="bpb:bpr_I1408"/>
<dbReference type="EMBL" id="CP001810">
    <property type="protein sequence ID" value="ADL34145.1"/>
    <property type="molecule type" value="Genomic_DNA"/>
</dbReference>
<dbReference type="STRING" id="515622.bpr_I1408"/>
<dbReference type="GO" id="GO:0016651">
    <property type="term" value="F:oxidoreductase activity, acting on NAD(P)H"/>
    <property type="evidence" value="ECO:0007669"/>
    <property type="project" value="InterPro"/>
</dbReference>
<dbReference type="GO" id="GO:0008901">
    <property type="term" value="F:ferredoxin hydrogenase activity"/>
    <property type="evidence" value="ECO:0007669"/>
    <property type="project" value="InterPro"/>
</dbReference>
<dbReference type="InterPro" id="IPR029014">
    <property type="entry name" value="NiFe-Hase_large"/>
</dbReference>
<dbReference type="Gene3D" id="1.10.645.10">
    <property type="entry name" value="Cytochrome-c3 Hydrogenase, chain B"/>
    <property type="match status" value="1"/>
</dbReference>
<keyword evidence="2" id="KW-0408">Iron</keyword>
<dbReference type="PROSITE" id="PS00507">
    <property type="entry name" value="NI_HGENASE_L_1"/>
    <property type="match status" value="1"/>
</dbReference>
<keyword evidence="2" id="KW-0479">Metal-binding</keyword>